<reference evidence="1 2" key="1">
    <citation type="submission" date="2018-11" db="EMBL/GenBank/DDBJ databases">
        <authorList>
            <consortium name="Pathogen Informatics"/>
        </authorList>
    </citation>
    <scope>NUCLEOTIDE SEQUENCE [LARGE SCALE GENOMIC DNA]</scope>
</reference>
<dbReference type="Proteomes" id="UP000274429">
    <property type="component" value="Unassembled WGS sequence"/>
</dbReference>
<gene>
    <name evidence="1" type="ORF">TTAC_LOCUS4329</name>
</gene>
<proteinExistence type="predicted"/>
<accession>A0A3P7GS81</accession>
<protein>
    <submittedName>
        <fullName evidence="1">Uncharacterized protein</fullName>
    </submittedName>
</protein>
<evidence type="ECO:0000313" key="1">
    <source>
        <dbReference type="EMBL" id="VDM24695.1"/>
    </source>
</evidence>
<keyword evidence="2" id="KW-1185">Reference proteome</keyword>
<evidence type="ECO:0000313" key="2">
    <source>
        <dbReference type="Proteomes" id="UP000274429"/>
    </source>
</evidence>
<name>A0A3P7GS81_HYDTA</name>
<sequence length="108" mass="12593">MLQVLSVFSEESVPFFGPTIPTSREFTDHEELRHFLLVKRECFAFVRGKFHRFFIADKRLTRDSLVGISYLLSSEAQLFSSLKRNFGGTLMEVVKWLLIVTKVTFEEL</sequence>
<organism evidence="1 2">
    <name type="scientific">Hydatigena taeniaeformis</name>
    <name type="common">Feline tapeworm</name>
    <name type="synonym">Taenia taeniaeformis</name>
    <dbReference type="NCBI Taxonomy" id="6205"/>
    <lineage>
        <taxon>Eukaryota</taxon>
        <taxon>Metazoa</taxon>
        <taxon>Spiralia</taxon>
        <taxon>Lophotrochozoa</taxon>
        <taxon>Platyhelminthes</taxon>
        <taxon>Cestoda</taxon>
        <taxon>Eucestoda</taxon>
        <taxon>Cyclophyllidea</taxon>
        <taxon>Taeniidae</taxon>
        <taxon>Hydatigera</taxon>
    </lineage>
</organism>
<dbReference type="OrthoDB" id="2499658at2759"/>
<dbReference type="EMBL" id="UYWX01004161">
    <property type="protein sequence ID" value="VDM24695.1"/>
    <property type="molecule type" value="Genomic_DNA"/>
</dbReference>
<dbReference type="AlphaFoldDB" id="A0A3P7GS81"/>